<accession>A0A8A1LXF9</accession>
<dbReference type="VEuPathDB" id="FungiDB:I7I53_05665"/>
<dbReference type="EMBL" id="CP069106">
    <property type="protein sequence ID" value="QSS57243.1"/>
    <property type="molecule type" value="Genomic_DNA"/>
</dbReference>
<sequence length="71" mass="7660">MALAAFVSLEGFVRVGAGTDFSFFLFLQGLLAFRHSCVVVGDPLMQRSMIRCMQALRDGAGGLDEFIAITS</sequence>
<reference evidence="1" key="1">
    <citation type="submission" date="2021-01" db="EMBL/GenBank/DDBJ databases">
        <title>Chromosome-level genome assembly of a human fungal pathogen reveals clustering of transcriptionally co-regulated genes.</title>
        <authorList>
            <person name="Voorhies M."/>
            <person name="Cohen S."/>
            <person name="Shea T.P."/>
            <person name="Petrus S."/>
            <person name="Munoz J.F."/>
            <person name="Poplawski S."/>
            <person name="Goldman W.E."/>
            <person name="Michael T."/>
            <person name="Cuomo C.A."/>
            <person name="Sil A."/>
            <person name="Beyhan S."/>
        </authorList>
    </citation>
    <scope>NUCLEOTIDE SEQUENCE</scope>
    <source>
        <strain evidence="1">H88</strain>
    </source>
</reference>
<evidence type="ECO:0000313" key="2">
    <source>
        <dbReference type="Proteomes" id="UP000663419"/>
    </source>
</evidence>
<protein>
    <submittedName>
        <fullName evidence="1">Uncharacterized protein</fullName>
    </submittedName>
</protein>
<name>A0A8A1LXF9_AJEC8</name>
<organism evidence="1 2">
    <name type="scientific">Ajellomyces capsulatus (strain H88)</name>
    <name type="common">Darling's disease fungus</name>
    <name type="synonym">Histoplasma capsulatum</name>
    <dbReference type="NCBI Taxonomy" id="544711"/>
    <lineage>
        <taxon>Eukaryota</taxon>
        <taxon>Fungi</taxon>
        <taxon>Dikarya</taxon>
        <taxon>Ascomycota</taxon>
        <taxon>Pezizomycotina</taxon>
        <taxon>Eurotiomycetes</taxon>
        <taxon>Eurotiomycetidae</taxon>
        <taxon>Onygenales</taxon>
        <taxon>Ajellomycetaceae</taxon>
        <taxon>Histoplasma</taxon>
    </lineage>
</organism>
<dbReference type="AlphaFoldDB" id="A0A8A1LXF9"/>
<proteinExistence type="predicted"/>
<dbReference type="Proteomes" id="UP000663419">
    <property type="component" value="Chromosome 5"/>
</dbReference>
<evidence type="ECO:0000313" key="1">
    <source>
        <dbReference type="EMBL" id="QSS57243.1"/>
    </source>
</evidence>
<gene>
    <name evidence="1" type="ORF">I7I53_05665</name>
</gene>